<dbReference type="EMBL" id="CP007035">
    <property type="protein sequence ID" value="AHF17367.1"/>
    <property type="molecule type" value="Genomic_DNA"/>
</dbReference>
<sequence>MKMKKLNYKNSFIEGRSRNSKRKIKQNGDFDAEKRFPKHKNCRKTA</sequence>
<evidence type="ECO:0000256" key="1">
    <source>
        <dbReference type="SAM" id="MobiDB-lite"/>
    </source>
</evidence>
<feature type="compositionally biased region" description="Basic residues" evidence="1">
    <location>
        <begin position="36"/>
        <end position="46"/>
    </location>
</feature>
<dbReference type="Proteomes" id="UP000003586">
    <property type="component" value="Chromosome"/>
</dbReference>
<keyword evidence="3" id="KW-1185">Reference proteome</keyword>
<dbReference type="AlphaFoldDB" id="W0F2X0"/>
<evidence type="ECO:0000313" key="2">
    <source>
        <dbReference type="EMBL" id="AHF17367.1"/>
    </source>
</evidence>
<protein>
    <submittedName>
        <fullName evidence="2">Uncharacterized protein</fullName>
    </submittedName>
</protein>
<proteinExistence type="predicted"/>
<dbReference type="HOGENOM" id="CLU_3186353_0_0_10"/>
<reference evidence="2 3" key="1">
    <citation type="submission" date="2013-12" db="EMBL/GenBank/DDBJ databases">
        <authorList>
            <consortium name="DOE Joint Genome Institute"/>
            <person name="Eisen J."/>
            <person name="Huntemann M."/>
            <person name="Han J."/>
            <person name="Chen A."/>
            <person name="Kyrpides N."/>
            <person name="Mavromatis K."/>
            <person name="Markowitz V."/>
            <person name="Palaniappan K."/>
            <person name="Ivanova N."/>
            <person name="Schaumberg A."/>
            <person name="Pati A."/>
            <person name="Liolios K."/>
            <person name="Nordberg H.P."/>
            <person name="Cantor M.N."/>
            <person name="Hua S.X."/>
            <person name="Woyke T."/>
        </authorList>
    </citation>
    <scope>NUCLEOTIDE SEQUENCE [LARGE SCALE GENOMIC DNA]</scope>
    <source>
        <strain evidence="3">DSM 19437</strain>
    </source>
</reference>
<feature type="compositionally biased region" description="Basic and acidic residues" evidence="1">
    <location>
        <begin position="26"/>
        <end position="35"/>
    </location>
</feature>
<gene>
    <name evidence="2" type="ORF">NIASO_06220</name>
</gene>
<organism evidence="2 3">
    <name type="scientific">Niabella soli DSM 19437</name>
    <dbReference type="NCBI Taxonomy" id="929713"/>
    <lineage>
        <taxon>Bacteria</taxon>
        <taxon>Pseudomonadati</taxon>
        <taxon>Bacteroidota</taxon>
        <taxon>Chitinophagia</taxon>
        <taxon>Chitinophagales</taxon>
        <taxon>Chitinophagaceae</taxon>
        <taxon>Niabella</taxon>
    </lineage>
</organism>
<feature type="region of interest" description="Disordered" evidence="1">
    <location>
        <begin position="1"/>
        <end position="46"/>
    </location>
</feature>
<accession>W0F2X0</accession>
<dbReference type="KEGG" id="nso:NIASO_06220"/>
<name>W0F2X0_9BACT</name>
<evidence type="ECO:0000313" key="3">
    <source>
        <dbReference type="Proteomes" id="UP000003586"/>
    </source>
</evidence>